<feature type="domain" description="HTH araC/xylS-type" evidence="4">
    <location>
        <begin position="154"/>
        <end position="252"/>
    </location>
</feature>
<dbReference type="SUPFAM" id="SSF46689">
    <property type="entry name" value="Homeodomain-like"/>
    <property type="match status" value="1"/>
</dbReference>
<dbReference type="SMART" id="SM00342">
    <property type="entry name" value="HTH_ARAC"/>
    <property type="match status" value="1"/>
</dbReference>
<dbReference type="InterPro" id="IPR018060">
    <property type="entry name" value="HTH_AraC"/>
</dbReference>
<protein>
    <recommendedName>
        <fullName evidence="4">HTH araC/xylS-type domain-containing protein</fullName>
    </recommendedName>
</protein>
<gene>
    <name evidence="5" type="ORF">LCGC14_0147960</name>
</gene>
<dbReference type="InterPro" id="IPR020449">
    <property type="entry name" value="Tscrpt_reg_AraC-type_HTH"/>
</dbReference>
<evidence type="ECO:0000313" key="5">
    <source>
        <dbReference type="EMBL" id="KKN98262.1"/>
    </source>
</evidence>
<dbReference type="Pfam" id="PF12833">
    <property type="entry name" value="HTH_18"/>
    <property type="match status" value="1"/>
</dbReference>
<evidence type="ECO:0000256" key="1">
    <source>
        <dbReference type="ARBA" id="ARBA00023015"/>
    </source>
</evidence>
<dbReference type="GO" id="GO:0003700">
    <property type="term" value="F:DNA-binding transcription factor activity"/>
    <property type="evidence" value="ECO:0007669"/>
    <property type="project" value="InterPro"/>
</dbReference>
<dbReference type="PROSITE" id="PS01124">
    <property type="entry name" value="HTH_ARAC_FAMILY_2"/>
    <property type="match status" value="1"/>
</dbReference>
<dbReference type="InterPro" id="IPR009057">
    <property type="entry name" value="Homeodomain-like_sf"/>
</dbReference>
<proteinExistence type="predicted"/>
<comment type="caution">
    <text evidence="5">The sequence shown here is derived from an EMBL/GenBank/DDBJ whole genome shotgun (WGS) entry which is preliminary data.</text>
</comment>
<evidence type="ECO:0000256" key="3">
    <source>
        <dbReference type="ARBA" id="ARBA00023163"/>
    </source>
</evidence>
<evidence type="ECO:0000256" key="2">
    <source>
        <dbReference type="ARBA" id="ARBA00023125"/>
    </source>
</evidence>
<dbReference type="Gene3D" id="1.10.10.60">
    <property type="entry name" value="Homeodomain-like"/>
    <property type="match status" value="1"/>
</dbReference>
<keyword evidence="1" id="KW-0805">Transcription regulation</keyword>
<sequence>MNLNTWKTKIKIDLNFDLNTELLSDNSMGIYFEFNAVNSIMVHFKPLNELFKLNSPTGGKGILLHFQRDLIDEDDIEYALDVMSIFNKYPQLHIKEAREVERIKRLIELLKEEYFSSTVSYIMLKTLLKVILLHLIRFQNNELLPQDIYQKRVFHFLELMEINFLHETNAEYYANQLGISTKRLNQVLQDKLNLTAKQIIQQRQITEAKRKLIRSAVTTKELAFELGFESISSFSRFFKKNVGVSPTVFKSQQES</sequence>
<dbReference type="EMBL" id="LAZR01000052">
    <property type="protein sequence ID" value="KKN98262.1"/>
    <property type="molecule type" value="Genomic_DNA"/>
</dbReference>
<evidence type="ECO:0000259" key="4">
    <source>
        <dbReference type="PROSITE" id="PS01124"/>
    </source>
</evidence>
<reference evidence="5" key="1">
    <citation type="journal article" date="2015" name="Nature">
        <title>Complex archaea that bridge the gap between prokaryotes and eukaryotes.</title>
        <authorList>
            <person name="Spang A."/>
            <person name="Saw J.H."/>
            <person name="Jorgensen S.L."/>
            <person name="Zaremba-Niedzwiedzka K."/>
            <person name="Martijn J."/>
            <person name="Lind A.E."/>
            <person name="van Eijk R."/>
            <person name="Schleper C."/>
            <person name="Guy L."/>
            <person name="Ettema T.J."/>
        </authorList>
    </citation>
    <scope>NUCLEOTIDE SEQUENCE</scope>
</reference>
<dbReference type="GO" id="GO:0043565">
    <property type="term" value="F:sequence-specific DNA binding"/>
    <property type="evidence" value="ECO:0007669"/>
    <property type="project" value="InterPro"/>
</dbReference>
<name>A0A0F9VES6_9ZZZZ</name>
<dbReference type="PANTHER" id="PTHR43280">
    <property type="entry name" value="ARAC-FAMILY TRANSCRIPTIONAL REGULATOR"/>
    <property type="match status" value="1"/>
</dbReference>
<dbReference type="PRINTS" id="PR00032">
    <property type="entry name" value="HTHARAC"/>
</dbReference>
<dbReference type="AlphaFoldDB" id="A0A0F9VES6"/>
<keyword evidence="2" id="KW-0238">DNA-binding</keyword>
<keyword evidence="3" id="KW-0804">Transcription</keyword>
<dbReference type="PANTHER" id="PTHR43280:SF32">
    <property type="entry name" value="TRANSCRIPTIONAL REGULATORY PROTEIN"/>
    <property type="match status" value="1"/>
</dbReference>
<accession>A0A0F9VES6</accession>
<organism evidence="5">
    <name type="scientific">marine sediment metagenome</name>
    <dbReference type="NCBI Taxonomy" id="412755"/>
    <lineage>
        <taxon>unclassified sequences</taxon>
        <taxon>metagenomes</taxon>
        <taxon>ecological metagenomes</taxon>
    </lineage>
</organism>